<dbReference type="InterPro" id="IPR018076">
    <property type="entry name" value="T2SS_GspF_dom"/>
</dbReference>
<evidence type="ECO:0000256" key="6">
    <source>
        <dbReference type="SAM" id="Phobius"/>
    </source>
</evidence>
<sequence>MLVAITIGLAISALLIAGGGFAAYQARAASDAAPKGGEAGAWTGGIARAQDLSPTGWVHSLLNALPGIERLDRLRRRADVTTPLGALVGACLAPAGASVALAFVDALGMPAMLVIATVGSVATPAYLSWRAAARRAHFQRQLPDALDMMARSLRAGHAFLAGMKIVAEEFPAPIGAEFRSVVEEVAFGVSVTEALQRLTARVDSPALNFFVTSVLIQRESGGNLAEILNTISRMTRKRFELAAKVRAVSAEGRLSAVILFALPFALGGLLLIINPDYVLLLFRDPIGRAMVTVGGVLMLIGGVVTKRMVTVRE</sequence>
<keyword evidence="2" id="KW-1003">Cell membrane</keyword>
<feature type="domain" description="Type II secretion system protein GspF" evidence="7">
    <location>
        <begin position="146"/>
        <end position="271"/>
    </location>
</feature>
<keyword evidence="3 6" id="KW-0812">Transmembrane</keyword>
<organism evidence="8 9">
    <name type="scientific">Nitrospira defluvii</name>
    <dbReference type="NCBI Taxonomy" id="330214"/>
    <lineage>
        <taxon>Bacteria</taxon>
        <taxon>Pseudomonadati</taxon>
        <taxon>Nitrospirota</taxon>
        <taxon>Nitrospiria</taxon>
        <taxon>Nitrospirales</taxon>
        <taxon>Nitrospiraceae</taxon>
        <taxon>Nitrospira</taxon>
    </lineage>
</organism>
<dbReference type="InterPro" id="IPR042094">
    <property type="entry name" value="T2SS_GspF_sf"/>
</dbReference>
<protein>
    <submittedName>
        <fullName evidence="8">Pilus assembly protein TadB</fullName>
    </submittedName>
</protein>
<reference evidence="8 9" key="1">
    <citation type="journal article" date="2010" name="Proc. Natl. Acad. Sci. U.S.A.">
        <title>A Nitrospira metagenome illuminates the physiology and evolution of globally important nitrite-oxidizing bacteria.</title>
        <authorList>
            <person name="Lucker S."/>
            <person name="Wagner M."/>
            <person name="Maixner F."/>
            <person name="Pelletier E."/>
            <person name="Koch H."/>
            <person name="Vacherie B."/>
            <person name="Rattei T."/>
            <person name="Sinninghe Damste J."/>
            <person name="Spieck E."/>
            <person name="Le Paslier D."/>
            <person name="Daims H."/>
        </authorList>
    </citation>
    <scope>NUCLEOTIDE SEQUENCE [LARGE SCALE GENOMIC DNA]</scope>
</reference>
<dbReference type="HOGENOM" id="CLU_064305_0_0_0"/>
<evidence type="ECO:0000256" key="3">
    <source>
        <dbReference type="ARBA" id="ARBA00022692"/>
    </source>
</evidence>
<keyword evidence="9" id="KW-1185">Reference proteome</keyword>
<evidence type="ECO:0000256" key="4">
    <source>
        <dbReference type="ARBA" id="ARBA00022989"/>
    </source>
</evidence>
<keyword evidence="4 6" id="KW-1133">Transmembrane helix</keyword>
<feature type="transmembrane region" description="Helical" evidence="6">
    <location>
        <begin position="109"/>
        <end position="129"/>
    </location>
</feature>
<dbReference type="Gene3D" id="1.20.81.30">
    <property type="entry name" value="Type II secretion system (T2SS), domain F"/>
    <property type="match status" value="1"/>
</dbReference>
<evidence type="ECO:0000256" key="1">
    <source>
        <dbReference type="ARBA" id="ARBA00004651"/>
    </source>
</evidence>
<evidence type="ECO:0000256" key="5">
    <source>
        <dbReference type="ARBA" id="ARBA00023136"/>
    </source>
</evidence>
<dbReference type="Proteomes" id="UP000001660">
    <property type="component" value="Chromosome"/>
</dbReference>
<dbReference type="EMBL" id="FP929003">
    <property type="protein sequence ID" value="CBK41830.1"/>
    <property type="molecule type" value="Genomic_DNA"/>
</dbReference>
<name>D8PF21_9BACT</name>
<dbReference type="OrthoDB" id="597333at2"/>
<feature type="transmembrane region" description="Helical" evidence="6">
    <location>
        <begin position="285"/>
        <end position="304"/>
    </location>
</feature>
<feature type="transmembrane region" description="Helical" evidence="6">
    <location>
        <begin position="80"/>
        <end position="103"/>
    </location>
</feature>
<dbReference type="eggNOG" id="COG4965">
    <property type="taxonomic scope" value="Bacteria"/>
</dbReference>
<proteinExistence type="predicted"/>
<dbReference type="PANTHER" id="PTHR35007:SF1">
    <property type="entry name" value="PILUS ASSEMBLY PROTEIN"/>
    <property type="match status" value="1"/>
</dbReference>
<gene>
    <name evidence="8" type="primary">tadB</name>
    <name evidence="8" type="ORF">NIDE2110</name>
</gene>
<dbReference type="PANTHER" id="PTHR35007">
    <property type="entry name" value="INTEGRAL MEMBRANE PROTEIN-RELATED"/>
    <property type="match status" value="1"/>
</dbReference>
<dbReference type="Pfam" id="PF00482">
    <property type="entry name" value="T2SSF"/>
    <property type="match status" value="1"/>
</dbReference>
<evidence type="ECO:0000259" key="7">
    <source>
        <dbReference type="Pfam" id="PF00482"/>
    </source>
</evidence>
<comment type="subcellular location">
    <subcellularLocation>
        <location evidence="1">Cell membrane</location>
        <topology evidence="1">Multi-pass membrane protein</topology>
    </subcellularLocation>
</comment>
<keyword evidence="5 6" id="KW-0472">Membrane</keyword>
<evidence type="ECO:0000313" key="9">
    <source>
        <dbReference type="Proteomes" id="UP000001660"/>
    </source>
</evidence>
<dbReference type="STRING" id="330214.NIDE2110"/>
<dbReference type="GO" id="GO:0005886">
    <property type="term" value="C:plasma membrane"/>
    <property type="evidence" value="ECO:0007669"/>
    <property type="project" value="UniProtKB-SubCell"/>
</dbReference>
<dbReference type="AlphaFoldDB" id="D8PF21"/>
<evidence type="ECO:0000313" key="8">
    <source>
        <dbReference type="EMBL" id="CBK41830.1"/>
    </source>
</evidence>
<accession>D8PF21</accession>
<evidence type="ECO:0000256" key="2">
    <source>
        <dbReference type="ARBA" id="ARBA00022475"/>
    </source>
</evidence>
<dbReference type="KEGG" id="nde:NIDE2110"/>
<feature type="transmembrane region" description="Helical" evidence="6">
    <location>
        <begin position="254"/>
        <end position="273"/>
    </location>
</feature>